<dbReference type="CDD" id="cd10428">
    <property type="entry name" value="LFG_like"/>
    <property type="match status" value="1"/>
</dbReference>
<keyword evidence="8" id="KW-1185">Reference proteome</keyword>
<accession>A0AAN7N0S1</accession>
<dbReference type="Pfam" id="PF01027">
    <property type="entry name" value="Bax1-I"/>
    <property type="match status" value="1"/>
</dbReference>
<evidence type="ECO:0000256" key="1">
    <source>
        <dbReference type="ARBA" id="ARBA00004141"/>
    </source>
</evidence>
<feature type="transmembrane region" description="Helical" evidence="6">
    <location>
        <begin position="231"/>
        <end position="252"/>
    </location>
</feature>
<feature type="transmembrane region" description="Helical" evidence="6">
    <location>
        <begin position="258"/>
        <end position="276"/>
    </location>
</feature>
<evidence type="ECO:0000256" key="3">
    <source>
        <dbReference type="ARBA" id="ARBA00022989"/>
    </source>
</evidence>
<evidence type="ECO:0008006" key="9">
    <source>
        <dbReference type="Google" id="ProtNLM"/>
    </source>
</evidence>
<dbReference type="PANTHER" id="PTHR23291:SF35">
    <property type="entry name" value="PROTEIN LIFEGUARD 3"/>
    <property type="match status" value="1"/>
</dbReference>
<keyword evidence="4 6" id="KW-0472">Membrane</keyword>
<feature type="transmembrane region" description="Helical" evidence="6">
    <location>
        <begin position="338"/>
        <end position="359"/>
    </location>
</feature>
<dbReference type="Proteomes" id="UP001333110">
    <property type="component" value="Unassembled WGS sequence"/>
</dbReference>
<dbReference type="AlphaFoldDB" id="A0AAN7N0S1"/>
<evidence type="ECO:0000256" key="2">
    <source>
        <dbReference type="ARBA" id="ARBA00022692"/>
    </source>
</evidence>
<feature type="transmembrane region" description="Helical" evidence="6">
    <location>
        <begin position="168"/>
        <end position="189"/>
    </location>
</feature>
<gene>
    <name evidence="7" type="ORF">QYF61_020268</name>
</gene>
<dbReference type="GO" id="GO:0005783">
    <property type="term" value="C:endoplasmic reticulum"/>
    <property type="evidence" value="ECO:0007669"/>
    <property type="project" value="TreeGrafter"/>
</dbReference>
<evidence type="ECO:0000256" key="6">
    <source>
        <dbReference type="SAM" id="Phobius"/>
    </source>
</evidence>
<comment type="caution">
    <text evidence="7">The sequence shown here is derived from an EMBL/GenBank/DDBJ whole genome shotgun (WGS) entry which is preliminary data.</text>
</comment>
<dbReference type="InterPro" id="IPR006214">
    <property type="entry name" value="Bax_inhibitor_1-related"/>
</dbReference>
<dbReference type="PANTHER" id="PTHR23291">
    <property type="entry name" value="BAX INHIBITOR-RELATED"/>
    <property type="match status" value="1"/>
</dbReference>
<feature type="transmembrane region" description="Helical" evidence="6">
    <location>
        <begin position="308"/>
        <end position="332"/>
    </location>
</feature>
<evidence type="ECO:0000313" key="8">
    <source>
        <dbReference type="Proteomes" id="UP001333110"/>
    </source>
</evidence>
<keyword evidence="3 6" id="KW-1133">Transmembrane helix</keyword>
<feature type="transmembrane region" description="Helical" evidence="6">
    <location>
        <begin position="201"/>
        <end position="219"/>
    </location>
</feature>
<evidence type="ECO:0000313" key="7">
    <source>
        <dbReference type="EMBL" id="KAK4817602.1"/>
    </source>
</evidence>
<evidence type="ECO:0000256" key="5">
    <source>
        <dbReference type="SAM" id="MobiDB-lite"/>
    </source>
</evidence>
<reference evidence="7 8" key="1">
    <citation type="journal article" date="2023" name="J. Hered.">
        <title>Chromosome-level genome of the wood stork (Mycteria americana) provides insight into avian chromosome evolution.</title>
        <authorList>
            <person name="Flamio R. Jr."/>
            <person name="Ramstad K.M."/>
        </authorList>
    </citation>
    <scope>NUCLEOTIDE SEQUENCE [LARGE SCALE GENOMIC DNA]</scope>
    <source>
        <strain evidence="7">JAX WOST 10</strain>
    </source>
</reference>
<dbReference type="EMBL" id="JAUNZN010000008">
    <property type="protein sequence ID" value="KAK4817602.1"/>
    <property type="molecule type" value="Genomic_DNA"/>
</dbReference>
<name>A0AAN7N0S1_MYCAM</name>
<protein>
    <recommendedName>
        <fullName evidence="9">Protein lifeguard 3</fullName>
    </recommendedName>
</protein>
<keyword evidence="2 6" id="KW-0812">Transmembrane</keyword>
<dbReference type="GO" id="GO:0005794">
    <property type="term" value="C:Golgi apparatus"/>
    <property type="evidence" value="ECO:0007669"/>
    <property type="project" value="TreeGrafter"/>
</dbReference>
<feature type="transmembrane region" description="Helical" evidence="6">
    <location>
        <begin position="371"/>
        <end position="393"/>
    </location>
</feature>
<sequence>MLYQAMPCRTRLCRAVPSHAVLYQAMPYRTKPCHAVPGRAVPYQAMPCPRKAQGAGMAQPNAPPPYDDKNPLYPPPPGMYPQPPHYGGGYPQPGGYPAAGGYAQPGGYPAAGGYPQPGMAMPTMPVRFGDDGIGDGSPFQSADWDDKKVRHTFIRKASPGGPGASVRVYAIISLQLLVTVGIIAVFTFVSPVRSFVQRNVAIYYASYAVFLVTYLVLVCCQGPRRRFPWNIILLSIFTLAMGLMTGTIASMYRTNAVLIAMIITAIVAIIVTIFCFQTKARRGMCPALPWGGSGTGNPVVDFTSCPGLFCVLGIVVMVTGIVTAIVLSFKYVPWLHMLYAAIGAIAFTLFLAYDTQLVLGNRKNTLSPEEYIYGALTIYTDIIYIFTFILQIVGRD</sequence>
<feature type="region of interest" description="Disordered" evidence="5">
    <location>
        <begin position="50"/>
        <end position="78"/>
    </location>
</feature>
<proteinExistence type="predicted"/>
<dbReference type="GO" id="GO:2001234">
    <property type="term" value="P:negative regulation of apoptotic signaling pathway"/>
    <property type="evidence" value="ECO:0007669"/>
    <property type="project" value="TreeGrafter"/>
</dbReference>
<organism evidence="7 8">
    <name type="scientific">Mycteria americana</name>
    <name type="common">Wood stork</name>
    <dbReference type="NCBI Taxonomy" id="33587"/>
    <lineage>
        <taxon>Eukaryota</taxon>
        <taxon>Metazoa</taxon>
        <taxon>Chordata</taxon>
        <taxon>Craniata</taxon>
        <taxon>Vertebrata</taxon>
        <taxon>Euteleostomi</taxon>
        <taxon>Archelosauria</taxon>
        <taxon>Archosauria</taxon>
        <taxon>Dinosauria</taxon>
        <taxon>Saurischia</taxon>
        <taxon>Theropoda</taxon>
        <taxon>Coelurosauria</taxon>
        <taxon>Aves</taxon>
        <taxon>Neognathae</taxon>
        <taxon>Neoaves</taxon>
        <taxon>Aequornithes</taxon>
        <taxon>Ciconiiformes</taxon>
        <taxon>Ciconiidae</taxon>
        <taxon>Mycteria</taxon>
    </lineage>
</organism>
<comment type="subcellular location">
    <subcellularLocation>
        <location evidence="1">Membrane</location>
        <topology evidence="1">Multi-pass membrane protein</topology>
    </subcellularLocation>
</comment>
<dbReference type="GO" id="GO:0016020">
    <property type="term" value="C:membrane"/>
    <property type="evidence" value="ECO:0007669"/>
    <property type="project" value="UniProtKB-SubCell"/>
</dbReference>
<evidence type="ECO:0000256" key="4">
    <source>
        <dbReference type="ARBA" id="ARBA00023136"/>
    </source>
</evidence>